<feature type="region of interest" description="Disordered" evidence="1">
    <location>
        <begin position="64"/>
        <end position="86"/>
    </location>
</feature>
<comment type="caution">
    <text evidence="2">The sequence shown here is derived from an EMBL/GenBank/DDBJ whole genome shotgun (WGS) entry which is preliminary data.</text>
</comment>
<dbReference type="AlphaFoldDB" id="A0AAN8IXU8"/>
<organism evidence="2 3">
    <name type="scientific">Trichostrongylus colubriformis</name>
    <name type="common">Black scour worm</name>
    <dbReference type="NCBI Taxonomy" id="6319"/>
    <lineage>
        <taxon>Eukaryota</taxon>
        <taxon>Metazoa</taxon>
        <taxon>Ecdysozoa</taxon>
        <taxon>Nematoda</taxon>
        <taxon>Chromadorea</taxon>
        <taxon>Rhabditida</taxon>
        <taxon>Rhabditina</taxon>
        <taxon>Rhabditomorpha</taxon>
        <taxon>Strongyloidea</taxon>
        <taxon>Trichostrongylidae</taxon>
        <taxon>Trichostrongylus</taxon>
    </lineage>
</organism>
<evidence type="ECO:0000313" key="2">
    <source>
        <dbReference type="EMBL" id="KAK5968599.1"/>
    </source>
</evidence>
<protein>
    <submittedName>
        <fullName evidence="2">Uncharacterized protein</fullName>
    </submittedName>
</protein>
<evidence type="ECO:0000256" key="1">
    <source>
        <dbReference type="SAM" id="MobiDB-lite"/>
    </source>
</evidence>
<dbReference type="Proteomes" id="UP001331761">
    <property type="component" value="Unassembled WGS sequence"/>
</dbReference>
<proteinExistence type="predicted"/>
<reference evidence="2 3" key="1">
    <citation type="submission" date="2019-10" db="EMBL/GenBank/DDBJ databases">
        <title>Assembly and Annotation for the nematode Trichostrongylus colubriformis.</title>
        <authorList>
            <person name="Martin J."/>
        </authorList>
    </citation>
    <scope>NUCLEOTIDE SEQUENCE [LARGE SCALE GENOMIC DNA]</scope>
    <source>
        <strain evidence="2">G859</strain>
        <tissue evidence="2">Whole worm</tissue>
    </source>
</reference>
<keyword evidence="3" id="KW-1185">Reference proteome</keyword>
<dbReference type="EMBL" id="WIXE01021198">
    <property type="protein sequence ID" value="KAK5968599.1"/>
    <property type="molecule type" value="Genomic_DNA"/>
</dbReference>
<evidence type="ECO:0000313" key="3">
    <source>
        <dbReference type="Proteomes" id="UP001331761"/>
    </source>
</evidence>
<feature type="compositionally biased region" description="Polar residues" evidence="1">
    <location>
        <begin position="77"/>
        <end position="86"/>
    </location>
</feature>
<name>A0AAN8IXU8_TRICO</name>
<gene>
    <name evidence="2" type="ORF">GCK32_006026</name>
</gene>
<accession>A0AAN8IXU8</accession>
<sequence>MARCVNVIRFKVLDMQSVVKSQITRSRSVPPRRSLQKEVESRRRIDLGNERLMQSLINISARRRCETPVSVRRRKTPTGSKKGSNG</sequence>